<dbReference type="OMA" id="THKESSV"/>
<dbReference type="AlphaFoldDB" id="A0A3Q7I373"/>
<protein>
    <recommendedName>
        <fullName evidence="3">Reverse transcriptase domain-containing protein</fullName>
    </recommendedName>
</protein>
<organism evidence="1">
    <name type="scientific">Solanum lycopersicum</name>
    <name type="common">Tomato</name>
    <name type="synonym">Lycopersicon esculentum</name>
    <dbReference type="NCBI Taxonomy" id="4081"/>
    <lineage>
        <taxon>Eukaryota</taxon>
        <taxon>Viridiplantae</taxon>
        <taxon>Streptophyta</taxon>
        <taxon>Embryophyta</taxon>
        <taxon>Tracheophyta</taxon>
        <taxon>Spermatophyta</taxon>
        <taxon>Magnoliopsida</taxon>
        <taxon>eudicotyledons</taxon>
        <taxon>Gunneridae</taxon>
        <taxon>Pentapetalae</taxon>
        <taxon>asterids</taxon>
        <taxon>lamiids</taxon>
        <taxon>Solanales</taxon>
        <taxon>Solanaceae</taxon>
        <taxon>Solanoideae</taxon>
        <taxon>Solaneae</taxon>
        <taxon>Solanum</taxon>
        <taxon>Solanum subgen. Lycopersicon</taxon>
    </lineage>
</organism>
<dbReference type="Gramene" id="Solyc09g055185.1.1">
    <property type="protein sequence ID" value="Solyc09g055185.1.1"/>
    <property type="gene ID" value="Solyc09g055185.1"/>
</dbReference>
<evidence type="ECO:0000313" key="2">
    <source>
        <dbReference type="Proteomes" id="UP000004994"/>
    </source>
</evidence>
<dbReference type="InParanoid" id="A0A3Q7I373"/>
<dbReference type="STRING" id="4081.A0A3Q7I373"/>
<dbReference type="InterPro" id="IPR043502">
    <property type="entry name" value="DNA/RNA_pol_sf"/>
</dbReference>
<dbReference type="CDD" id="cd01647">
    <property type="entry name" value="RT_LTR"/>
    <property type="match status" value="1"/>
</dbReference>
<proteinExistence type="predicted"/>
<dbReference type="PANTHER" id="PTHR35046:SF19">
    <property type="entry name" value="OS08G0315200 PROTEIN"/>
    <property type="match status" value="1"/>
</dbReference>
<evidence type="ECO:0000313" key="1">
    <source>
        <dbReference type="EnsemblPlants" id="Solyc09g055185.1.1"/>
    </source>
</evidence>
<dbReference type="SUPFAM" id="SSF56672">
    <property type="entry name" value="DNA/RNA polymerases"/>
    <property type="match status" value="1"/>
</dbReference>
<sequence>MSSSAVERMKTQTSRHPNPYMIQWLNETGEMKVLKQSSIRISAGKYNEEFIFDVVSMLACNLLFVRPWKFDKDFVYQGRPNKYAFLIEGKKYVLVPLTQYQVSEYYRRYDELFPDEMPTGLPPSRGIKHQIDFISGSQIPKRPAYRSNPAETKELSWEVEEILEKGVVTKITVKYLHPIPRIDNMLGEICGSIVFSKIDLRSGYHQISMKPGDEWKTALKRIFGIYEWLMMPFVLTNAPKHFHKIDEPLCFDDILLYNKKMEDYVSHLKQAANWIEVDEGKVESINTWPTLMVEHVYPSAHGESYLSRGLIVVV</sequence>
<reference evidence="1" key="1">
    <citation type="journal article" date="2012" name="Nature">
        <title>The tomato genome sequence provides insights into fleshy fruit evolution.</title>
        <authorList>
            <consortium name="Tomato Genome Consortium"/>
        </authorList>
    </citation>
    <scope>NUCLEOTIDE SEQUENCE [LARGE SCALE GENOMIC DNA]</scope>
    <source>
        <strain evidence="1">cv. Heinz 1706</strain>
    </source>
</reference>
<dbReference type="EnsemblPlants" id="Solyc09g055185.1.1">
    <property type="protein sequence ID" value="Solyc09g055185.1.1"/>
    <property type="gene ID" value="Solyc09g055185.1"/>
</dbReference>
<evidence type="ECO:0008006" key="3">
    <source>
        <dbReference type="Google" id="ProtNLM"/>
    </source>
</evidence>
<dbReference type="Proteomes" id="UP000004994">
    <property type="component" value="Chromosome 9"/>
</dbReference>
<name>A0A3Q7I373_SOLLC</name>
<accession>A0A3Q7I373</accession>
<dbReference type="Gene3D" id="3.10.10.10">
    <property type="entry name" value="HIV Type 1 Reverse Transcriptase, subunit A, domain 1"/>
    <property type="match status" value="1"/>
</dbReference>
<reference evidence="1" key="2">
    <citation type="submission" date="2019-01" db="UniProtKB">
        <authorList>
            <consortium name="EnsemblPlants"/>
        </authorList>
    </citation>
    <scope>IDENTIFICATION</scope>
    <source>
        <strain evidence="1">cv. Heinz 1706</strain>
    </source>
</reference>
<dbReference type="PANTHER" id="PTHR35046">
    <property type="entry name" value="ZINC KNUCKLE (CCHC-TYPE) FAMILY PROTEIN"/>
    <property type="match status" value="1"/>
</dbReference>
<keyword evidence="2" id="KW-1185">Reference proteome</keyword>